<dbReference type="AlphaFoldDB" id="A0A517L8U7"/>
<dbReference type="Proteomes" id="UP000316270">
    <property type="component" value="Chromosome 7"/>
</dbReference>
<reference evidence="2 3" key="1">
    <citation type="submission" date="2019-07" db="EMBL/GenBank/DDBJ databases">
        <title>Finished genome of Venturia effusa.</title>
        <authorList>
            <person name="Young C.A."/>
            <person name="Cox M.P."/>
            <person name="Ganley A.R.D."/>
            <person name="David W.J."/>
        </authorList>
    </citation>
    <scope>NUCLEOTIDE SEQUENCE [LARGE SCALE GENOMIC DNA]</scope>
    <source>
        <strain evidence="3">albino</strain>
    </source>
</reference>
<dbReference type="InterPro" id="IPR029058">
    <property type="entry name" value="AB_hydrolase_fold"/>
</dbReference>
<dbReference type="PRINTS" id="PR00111">
    <property type="entry name" value="ABHYDROLASE"/>
</dbReference>
<name>A0A517L8U7_9PEZI</name>
<evidence type="ECO:0000313" key="2">
    <source>
        <dbReference type="EMBL" id="QDS72054.1"/>
    </source>
</evidence>
<protein>
    <recommendedName>
        <fullName evidence="1">Serine aminopeptidase S33 domain-containing protein</fullName>
    </recommendedName>
</protein>
<dbReference type="PANTHER" id="PTHR11614">
    <property type="entry name" value="PHOSPHOLIPASE-RELATED"/>
    <property type="match status" value="1"/>
</dbReference>
<organism evidence="2 3">
    <name type="scientific">Venturia effusa</name>
    <dbReference type="NCBI Taxonomy" id="50376"/>
    <lineage>
        <taxon>Eukaryota</taxon>
        <taxon>Fungi</taxon>
        <taxon>Dikarya</taxon>
        <taxon>Ascomycota</taxon>
        <taxon>Pezizomycotina</taxon>
        <taxon>Dothideomycetes</taxon>
        <taxon>Pleosporomycetidae</taxon>
        <taxon>Venturiales</taxon>
        <taxon>Venturiaceae</taxon>
        <taxon>Venturia</taxon>
    </lineage>
</organism>
<dbReference type="OrthoDB" id="2498029at2759"/>
<dbReference type="InterPro" id="IPR022742">
    <property type="entry name" value="Hydrolase_4"/>
</dbReference>
<gene>
    <name evidence="2" type="ORF">FKW77_002648</name>
</gene>
<keyword evidence="3" id="KW-1185">Reference proteome</keyword>
<proteinExistence type="predicted"/>
<dbReference type="SUPFAM" id="SSF53474">
    <property type="entry name" value="alpha/beta-Hydrolases"/>
    <property type="match status" value="1"/>
</dbReference>
<sequence length="274" mass="29989">MASTTSTLDSGAVLHTWEVENPRAVVVLQHGFGEYAERFVHQHNKLITRLNQRRIQVLGMDMLGHGQSPNSRGVVNLDTAIQDHAKVRSIAEESNVPVFLFGHSLGGLLTIGSAIHRPEEVCGVIVTGPALPLPTSGVFERMLGIAAKVIPETSIPIPASPLQGLSRCPEVAQSFQDDPLTSKRQIPFLVASTATVVANNVWKTASQWKCPTLILHGTADKYCKIAGSRRFINMIESSDKRMSEYEGGQHELLNDLEKDKALAEVLEWISARIK</sequence>
<feature type="domain" description="Serine aminopeptidase S33" evidence="1">
    <location>
        <begin position="21"/>
        <end position="257"/>
    </location>
</feature>
<dbReference type="Gene3D" id="3.40.50.1820">
    <property type="entry name" value="alpha/beta hydrolase"/>
    <property type="match status" value="1"/>
</dbReference>
<dbReference type="Pfam" id="PF12146">
    <property type="entry name" value="Hydrolase_4"/>
    <property type="match status" value="1"/>
</dbReference>
<dbReference type="InterPro" id="IPR000073">
    <property type="entry name" value="AB_hydrolase_1"/>
</dbReference>
<accession>A0A517L8U7</accession>
<evidence type="ECO:0000313" key="3">
    <source>
        <dbReference type="Proteomes" id="UP000316270"/>
    </source>
</evidence>
<evidence type="ECO:0000259" key="1">
    <source>
        <dbReference type="Pfam" id="PF12146"/>
    </source>
</evidence>
<dbReference type="STRING" id="50376.A0A517L8U7"/>
<dbReference type="InterPro" id="IPR051044">
    <property type="entry name" value="MAG_DAG_Lipase"/>
</dbReference>
<dbReference type="EMBL" id="CP042191">
    <property type="protein sequence ID" value="QDS72054.1"/>
    <property type="molecule type" value="Genomic_DNA"/>
</dbReference>